<sequence>MGEKNLTWNYCLFGEACIENHKPKALDFQGKIPFPWSRCMDYIAKPCLLKQAQGRIRLLGNGFYNDSLDRAHRCWGLPSCSG</sequence>
<dbReference type="AlphaFoldDB" id="B3DV31"/>
<reference evidence="1 2" key="1">
    <citation type="journal article" date="2008" name="Biol. Direct">
        <title>Complete genome sequence of the extremely acidophilic methanotroph isolate V4, Methylacidiphilum infernorum, a representative of the bacterial phylum Verrucomicrobia.</title>
        <authorList>
            <person name="Hou S."/>
            <person name="Makarova K.S."/>
            <person name="Saw J.H."/>
            <person name="Senin P."/>
            <person name="Ly B.V."/>
            <person name="Zhou Z."/>
            <person name="Ren Y."/>
            <person name="Wang J."/>
            <person name="Galperin M.Y."/>
            <person name="Omelchenko M.V."/>
            <person name="Wolf Y.I."/>
            <person name="Yutin N."/>
            <person name="Koonin E.V."/>
            <person name="Stott M.B."/>
            <person name="Mountain B.W."/>
            <person name="Crowe M.A."/>
            <person name="Smirnova A.V."/>
            <person name="Dunfield P.F."/>
            <person name="Feng L."/>
            <person name="Wang L."/>
            <person name="Alam M."/>
        </authorList>
    </citation>
    <scope>NUCLEOTIDE SEQUENCE [LARGE SCALE GENOMIC DNA]</scope>
    <source>
        <strain evidence="2">Isolate V4</strain>
    </source>
</reference>
<organism evidence="1 2">
    <name type="scientific">Methylacidiphilum infernorum (isolate V4)</name>
    <name type="common">Methylokorus infernorum (strain V4)</name>
    <dbReference type="NCBI Taxonomy" id="481448"/>
    <lineage>
        <taxon>Bacteria</taxon>
        <taxon>Pseudomonadati</taxon>
        <taxon>Verrucomicrobiota</taxon>
        <taxon>Methylacidiphilae</taxon>
        <taxon>Methylacidiphilales</taxon>
        <taxon>Methylacidiphilaceae</taxon>
        <taxon>Methylacidiphilum (ex Ratnadevi et al. 2023)</taxon>
    </lineage>
</organism>
<evidence type="ECO:0000313" key="2">
    <source>
        <dbReference type="Proteomes" id="UP000009149"/>
    </source>
</evidence>
<dbReference type="EMBL" id="CP000975">
    <property type="protein sequence ID" value="ACD83184.1"/>
    <property type="molecule type" value="Genomic_DNA"/>
</dbReference>
<gene>
    <name evidence="1" type="ordered locus">Minf_1129</name>
</gene>
<dbReference type="HOGENOM" id="CLU_2554361_0_0_0"/>
<dbReference type="STRING" id="481448.Minf_1129"/>
<accession>B3DV31</accession>
<name>B3DV31_METI4</name>
<dbReference type="KEGG" id="min:Minf_1129"/>
<proteinExistence type="predicted"/>
<protein>
    <submittedName>
        <fullName evidence="1">Uncharacterized protein</fullName>
    </submittedName>
</protein>
<evidence type="ECO:0000313" key="1">
    <source>
        <dbReference type="EMBL" id="ACD83184.1"/>
    </source>
</evidence>
<dbReference type="Proteomes" id="UP000009149">
    <property type="component" value="Chromosome"/>
</dbReference>